<dbReference type="Pfam" id="PF02928">
    <property type="entry name" value="zf-C5HC2"/>
    <property type="match status" value="1"/>
</dbReference>
<evidence type="ECO:0000259" key="6">
    <source>
        <dbReference type="PROSITE" id="PS51184"/>
    </source>
</evidence>
<reference evidence="7" key="1">
    <citation type="submission" date="2021-08" db="EMBL/GenBank/DDBJ databases">
        <title>WGS assembly of Ceratopteris richardii.</title>
        <authorList>
            <person name="Marchant D.B."/>
            <person name="Chen G."/>
            <person name="Jenkins J."/>
            <person name="Shu S."/>
            <person name="Leebens-Mack J."/>
            <person name="Grimwood J."/>
            <person name="Schmutz J."/>
            <person name="Soltis P."/>
            <person name="Soltis D."/>
            <person name="Chen Z.-H."/>
        </authorList>
    </citation>
    <scope>NUCLEOTIDE SEQUENCE</scope>
    <source>
        <strain evidence="7">Whitten #5841</strain>
        <tissue evidence="7">Leaf</tissue>
    </source>
</reference>
<evidence type="ECO:0000313" key="8">
    <source>
        <dbReference type="Proteomes" id="UP000825935"/>
    </source>
</evidence>
<dbReference type="GO" id="GO:0005634">
    <property type="term" value="C:nucleus"/>
    <property type="evidence" value="ECO:0007669"/>
    <property type="project" value="UniProtKB-SubCell"/>
</dbReference>
<dbReference type="OrthoDB" id="1678912at2759"/>
<comment type="subcellular location">
    <subcellularLocation>
        <location evidence="1">Nucleus</location>
    </subcellularLocation>
</comment>
<dbReference type="InterPro" id="IPR004198">
    <property type="entry name" value="Znf_C5HC2"/>
</dbReference>
<dbReference type="PROSITE" id="PS51184">
    <property type="entry name" value="JMJC"/>
    <property type="match status" value="1"/>
</dbReference>
<evidence type="ECO:0000256" key="1">
    <source>
        <dbReference type="ARBA" id="ARBA00004123"/>
    </source>
</evidence>
<dbReference type="GO" id="GO:0000785">
    <property type="term" value="C:chromatin"/>
    <property type="evidence" value="ECO:0007669"/>
    <property type="project" value="TreeGrafter"/>
</dbReference>
<dbReference type="PROSITE" id="PS51542">
    <property type="entry name" value="FYRN"/>
    <property type="match status" value="1"/>
</dbReference>
<dbReference type="InterPro" id="IPR003888">
    <property type="entry name" value="FYrich_N"/>
</dbReference>
<dbReference type="Pfam" id="PF02375">
    <property type="entry name" value="JmjN"/>
    <property type="match status" value="1"/>
</dbReference>
<dbReference type="PANTHER" id="PTHR10694">
    <property type="entry name" value="LYSINE-SPECIFIC DEMETHYLASE"/>
    <property type="match status" value="1"/>
</dbReference>
<gene>
    <name evidence="7" type="ORF">KP509_28G058700</name>
</gene>
<sequence length="1137" mass="128254">MYWVFQGMRFSLKRLREHPDSRSGTDFTLKLEQEKKFKKHLDNGSDDEKSLLQAIRNKDWTKYSIETRLDNESNLEKQQDAAPKPSSLPVGVVRGFVSCESCQKIPARWRPEAGCRPDLDDAPVFFPLEEEFQDAVKYIASITAEAEPYGICRIVPPHSWRPPCPLKDNEKWRTAKFPTRVQRLDKLQVREARIKKEQKKRKRGRPRLIPIDVCTESSDEDGTFGFEPGPPFTLESFEKYDKQFKDEYFGLNEREKPVHGSFRENPSVDCVEGEYWRIVEHAAEQLEVLYGADIETRKFGSGFPQARLGETHSSYESSGWNLNNIARLGGSVLAFEEEEISGVLVPWLYVGMCFSSFCWHVEDHHLYSVNYMHFGSPKVWYGVPGSAALKLENAMKKHLPELFEEQPDLLHKLVTQLSPSVLKTDGVPVYRTIQRPGEFVVTFPRAYHAGFNCGFNCAEAVNVAPIDWLPAGQNAVEMYRQEKRKITVSHDKLLLGAAQKYLLITRQPFGPSSDREAVAWRELFAEHDVLSRVFKERVELEKASRRKVEEFVHIRRMDKNFDSTDAKECIVCHYDLHLSAVGCECAQERYTCLEHVHDLCPCEKSRKHALYRYEILELEAIATALRKNSKLSDDSQQLLELSAGSQTSMAKCIELKIQGFANEHSVSGSPSSNHNVMCAIDLGTSIPVENGRVCEDSLLGTQTSIANSNFSTPICLDNGQAADHGHCSYGKGPMEKYEGKEVIVLSDDEDCSDSQSDTKCPIIMDALSAVENRSNRAPTDLSNRVKNSPVGGNIFGFSHLPIIDNSRSVSSPLPLISSGNTSGKGWDRIEGLQQSQEHIKLSSQMSAIQVQKIFGSDIIPHMQSDRTVFPHTNNSMIRAFSLQRGPISSPFVQYTNSKPSPVDTISGTDWLCLGNVQISSSDPKLHNLSGTRIDLDRSRYMEEILGDDHFSDVMYDSSGAILQNSSHSPKAHLKVELLQAGSIVLGMPWCNKDAIFPAGFRSRVIFTSILDPCKMCFYISEISDLGHREPVFKVTMEEHPDEVFVSASIDRCWQMVQEKVNVMIELHHNSGKVGLPPLQPPEDVRGLELFGFTSPHIVKAVESLDWQHQCLEYWAGRISAVALLRSQHQEQTATIVR</sequence>
<feature type="domain" description="JmjC" evidence="6">
    <location>
        <begin position="314"/>
        <end position="480"/>
    </location>
</feature>
<dbReference type="GO" id="GO:0010468">
    <property type="term" value="P:regulation of gene expression"/>
    <property type="evidence" value="ECO:0007669"/>
    <property type="project" value="TreeGrafter"/>
</dbReference>
<dbReference type="SMART" id="SM00558">
    <property type="entry name" value="JmjC"/>
    <property type="match status" value="1"/>
</dbReference>
<dbReference type="SMART" id="SM00542">
    <property type="entry name" value="FYRC"/>
    <property type="match status" value="1"/>
</dbReference>
<dbReference type="Pfam" id="PF05965">
    <property type="entry name" value="FYRC"/>
    <property type="match status" value="1"/>
</dbReference>
<protein>
    <submittedName>
        <fullName evidence="7">Uncharacterized protein</fullName>
    </submittedName>
</protein>
<dbReference type="Pfam" id="PF05964">
    <property type="entry name" value="FYRN"/>
    <property type="match status" value="1"/>
</dbReference>
<dbReference type="SMART" id="SM00541">
    <property type="entry name" value="FYRN"/>
    <property type="match status" value="1"/>
</dbReference>
<evidence type="ECO:0000259" key="5">
    <source>
        <dbReference type="PROSITE" id="PS51183"/>
    </source>
</evidence>
<dbReference type="EMBL" id="CM035433">
    <property type="protein sequence ID" value="KAH7294153.1"/>
    <property type="molecule type" value="Genomic_DNA"/>
</dbReference>
<keyword evidence="2" id="KW-0560">Oxidoreductase</keyword>
<keyword evidence="8" id="KW-1185">Reference proteome</keyword>
<dbReference type="GO" id="GO:0034647">
    <property type="term" value="F:histone H3K4me/H3K4me2/H3K4me3 demethylase activity"/>
    <property type="evidence" value="ECO:0007669"/>
    <property type="project" value="TreeGrafter"/>
</dbReference>
<keyword evidence="3" id="KW-0408">Iron</keyword>
<evidence type="ECO:0000256" key="3">
    <source>
        <dbReference type="ARBA" id="ARBA00023004"/>
    </source>
</evidence>
<dbReference type="PROSITE" id="PS51183">
    <property type="entry name" value="JMJN"/>
    <property type="match status" value="1"/>
</dbReference>
<evidence type="ECO:0000256" key="4">
    <source>
        <dbReference type="ARBA" id="ARBA00023242"/>
    </source>
</evidence>
<dbReference type="InterPro" id="IPR003889">
    <property type="entry name" value="FYrich_C"/>
</dbReference>
<proteinExistence type="predicted"/>
<feature type="domain" description="JmjN" evidence="5">
    <location>
        <begin position="122"/>
        <end position="163"/>
    </location>
</feature>
<dbReference type="InterPro" id="IPR003349">
    <property type="entry name" value="JmjN"/>
</dbReference>
<dbReference type="SMART" id="SM00545">
    <property type="entry name" value="JmjN"/>
    <property type="match status" value="1"/>
</dbReference>
<dbReference type="Gene3D" id="2.60.120.650">
    <property type="entry name" value="Cupin"/>
    <property type="match status" value="1"/>
</dbReference>
<dbReference type="PANTHER" id="PTHR10694:SF113">
    <property type="entry name" value="PROTEIN JUMONJI"/>
    <property type="match status" value="1"/>
</dbReference>
<dbReference type="Gene3D" id="3.30.160.360">
    <property type="match status" value="1"/>
</dbReference>
<organism evidence="7 8">
    <name type="scientific">Ceratopteris richardii</name>
    <name type="common">Triangle waterfern</name>
    <dbReference type="NCBI Taxonomy" id="49495"/>
    <lineage>
        <taxon>Eukaryota</taxon>
        <taxon>Viridiplantae</taxon>
        <taxon>Streptophyta</taxon>
        <taxon>Embryophyta</taxon>
        <taxon>Tracheophyta</taxon>
        <taxon>Polypodiopsida</taxon>
        <taxon>Polypodiidae</taxon>
        <taxon>Polypodiales</taxon>
        <taxon>Pteridineae</taxon>
        <taxon>Pteridaceae</taxon>
        <taxon>Parkerioideae</taxon>
        <taxon>Ceratopteris</taxon>
    </lineage>
</organism>
<dbReference type="AlphaFoldDB" id="A0A8T2RF58"/>
<dbReference type="PROSITE" id="PS51543">
    <property type="entry name" value="FYRC"/>
    <property type="match status" value="1"/>
</dbReference>
<dbReference type="SUPFAM" id="SSF51197">
    <property type="entry name" value="Clavaminate synthase-like"/>
    <property type="match status" value="1"/>
</dbReference>
<dbReference type="InterPro" id="IPR003347">
    <property type="entry name" value="JmjC_dom"/>
</dbReference>
<evidence type="ECO:0000313" key="7">
    <source>
        <dbReference type="EMBL" id="KAH7294153.1"/>
    </source>
</evidence>
<name>A0A8T2RF58_CERRI</name>
<dbReference type="Proteomes" id="UP000825935">
    <property type="component" value="Chromosome 28"/>
</dbReference>
<dbReference type="Pfam" id="PF02373">
    <property type="entry name" value="JmjC"/>
    <property type="match status" value="1"/>
</dbReference>
<evidence type="ECO:0000256" key="2">
    <source>
        <dbReference type="ARBA" id="ARBA00023002"/>
    </source>
</evidence>
<comment type="caution">
    <text evidence="7">The sequence shown here is derived from an EMBL/GenBank/DDBJ whole genome shotgun (WGS) entry which is preliminary data.</text>
</comment>
<accession>A0A8T2RF58</accession>
<keyword evidence="4" id="KW-0539">Nucleus</keyword>